<feature type="compositionally biased region" description="Gly residues" evidence="1">
    <location>
        <begin position="509"/>
        <end position="525"/>
    </location>
</feature>
<evidence type="ECO:0008006" key="4">
    <source>
        <dbReference type="Google" id="ProtNLM"/>
    </source>
</evidence>
<dbReference type="EMBL" id="CP011497">
    <property type="protein sequence ID" value="AKJ11767.1"/>
    <property type="molecule type" value="Genomic_DNA"/>
</dbReference>
<sequence length="756" mass="80543">MDMIEPGGIPQYTGDFSALSKAVTELRTHAIGIRNAGQDVHSRFQATGAFYKAPEADQLLSSTQPVMDTADEFAGHIESLADALDTFVGEAKPYADRLKHLKEKAIAFVDSVEGDDGWTKDQHKVDEHNALMHGVAEAVVGFQKAEHNAAVKIGAISPALCRPVGDEGGTYGISVDKLESMPDLPWGTPVARTYDRWSMDWWGHGIKSWAWDGIVKDSLWGGFVGLGTFEDNLLGVNGSDAQHQTWDGLRRTVVGAYAYGMDAVGEGDHLSDWQRGSEAYAKEFGKQFIAYDEWHKDPARAHAVTSFNILTLVGGAGGALAKLGKAGRFVEAASTVSKVGGALDPISGAARAARALSDLPKVSEVLTNVSEHLRLPKTRFPDGALDDLSNRYRVDKDGNFIALKPDGTPDTGLVTHEPAAGDRVVPARPDDRELAGVGGRAPEATTHGGGSLSPRASHDSVGGGNASHEASGAGNHAGDAHVAGADRHGEHQSGAGGSISEHHHLGQTDAGGGDGGGNSGGGPTGHGQTPEPVPPGPLELGGEAERRLREALDNIPKNNIKPKVLETAIGRLAEYPAGREVADIISSGHLAKCPGFRDAISMLGSSKPDQFPRAIDQLRLGDEFYRRGLRNIEFEVKNQSIKADLDVRVTDESGHSWGYQLKRLNNPRNPFNSISKPDHLGQLSKSAADHKIMLVDGQGTIAEWEHRGIPEELLQVHRGEHPFKSDKGRGILFVIRLEDGTIVIPPGATVDPRGVL</sequence>
<gene>
    <name evidence="2" type="ORF">ABB07_17500</name>
</gene>
<dbReference type="Proteomes" id="UP000035366">
    <property type="component" value="Chromosome"/>
</dbReference>
<keyword evidence="3" id="KW-1185">Reference proteome</keyword>
<organism evidence="2 3">
    <name type="scientific">Streptomyces incarnatus</name>
    <dbReference type="NCBI Taxonomy" id="665007"/>
    <lineage>
        <taxon>Bacteria</taxon>
        <taxon>Bacillati</taxon>
        <taxon>Actinomycetota</taxon>
        <taxon>Actinomycetes</taxon>
        <taxon>Kitasatosporales</taxon>
        <taxon>Streptomycetaceae</taxon>
        <taxon>Streptomyces</taxon>
    </lineage>
</organism>
<evidence type="ECO:0000256" key="1">
    <source>
        <dbReference type="SAM" id="MobiDB-lite"/>
    </source>
</evidence>
<reference evidence="2 3" key="1">
    <citation type="journal article" date="2015" name="ISME J.">
        <title>Draft Genome Sequence of Streptomyces incarnatus NRRL8089, which Produces the Nucleoside Antibiotic Sinefungin.</title>
        <authorList>
            <person name="Oshima K."/>
            <person name="Hattori M."/>
            <person name="Shimizu H."/>
            <person name="Fukuda K."/>
            <person name="Nemoto M."/>
            <person name="Inagaki K."/>
            <person name="Tamura T."/>
        </authorList>
    </citation>
    <scope>NUCLEOTIDE SEQUENCE [LARGE SCALE GENOMIC DNA]</scope>
    <source>
        <strain evidence="2 3">NRRL 8089</strain>
    </source>
</reference>
<evidence type="ECO:0000313" key="2">
    <source>
        <dbReference type="EMBL" id="AKJ11767.1"/>
    </source>
</evidence>
<feature type="region of interest" description="Disordered" evidence="1">
    <location>
        <begin position="403"/>
        <end position="541"/>
    </location>
</feature>
<accession>A0ABM5TLC2</accession>
<proteinExistence type="predicted"/>
<dbReference type="RefSeq" id="WP_208899616.1">
    <property type="nucleotide sequence ID" value="NZ_CP011497.1"/>
</dbReference>
<protein>
    <recommendedName>
        <fullName evidence="4">WXG100 family type VII secretion target</fullName>
    </recommendedName>
</protein>
<evidence type="ECO:0000313" key="3">
    <source>
        <dbReference type="Proteomes" id="UP000035366"/>
    </source>
</evidence>
<name>A0ABM5TLC2_9ACTN</name>